<gene>
    <name evidence="1" type="ORF">PCAMFM013_S017g000130</name>
</gene>
<organism evidence="1 2">
    <name type="scientific">Penicillium camemberti (strain FM 013)</name>
    <dbReference type="NCBI Taxonomy" id="1429867"/>
    <lineage>
        <taxon>Eukaryota</taxon>
        <taxon>Fungi</taxon>
        <taxon>Dikarya</taxon>
        <taxon>Ascomycota</taxon>
        <taxon>Pezizomycotina</taxon>
        <taxon>Eurotiomycetes</taxon>
        <taxon>Eurotiomycetidae</taxon>
        <taxon>Eurotiales</taxon>
        <taxon>Aspergillaceae</taxon>
        <taxon>Penicillium</taxon>
    </lineage>
</organism>
<evidence type="ECO:0000313" key="1">
    <source>
        <dbReference type="EMBL" id="CRL26147.1"/>
    </source>
</evidence>
<evidence type="ECO:0000313" key="2">
    <source>
        <dbReference type="Proteomes" id="UP000053732"/>
    </source>
</evidence>
<protein>
    <submittedName>
        <fullName evidence="1">Str. FM013</fullName>
    </submittedName>
</protein>
<sequence length="64" mass="7347">MPRFDSIVFVALFAAMAAYWHSDLFQFVGSVVVVPAHGCSGWCNRWQCGWPMPKPPRLPRPRRD</sequence>
<reference evidence="1 2" key="1">
    <citation type="journal article" date="2014" name="Nat. Commun.">
        <title>Multiple recent horizontal transfers of a large genomic region in cheese making fungi.</title>
        <authorList>
            <person name="Cheeseman K."/>
            <person name="Ropars J."/>
            <person name="Renault P."/>
            <person name="Dupont J."/>
            <person name="Gouzy J."/>
            <person name="Branca A."/>
            <person name="Abraham A.L."/>
            <person name="Ceppi M."/>
            <person name="Conseiller E."/>
            <person name="Debuchy R."/>
            <person name="Malagnac F."/>
            <person name="Goarin A."/>
            <person name="Silar P."/>
            <person name="Lacoste S."/>
            <person name="Sallet E."/>
            <person name="Bensimon A."/>
            <person name="Giraud T."/>
            <person name="Brygoo Y."/>
        </authorList>
    </citation>
    <scope>NUCLEOTIDE SEQUENCE [LARGE SCALE GENOMIC DNA]</scope>
    <source>
        <strain evidence="2">FM 013</strain>
    </source>
</reference>
<proteinExistence type="predicted"/>
<name>A0A0G4PID2_PENC3</name>
<dbReference type="EMBL" id="HG793150">
    <property type="protein sequence ID" value="CRL26147.1"/>
    <property type="molecule type" value="Genomic_DNA"/>
</dbReference>
<dbReference type="AlphaFoldDB" id="A0A0G4PID2"/>
<accession>A0A0G4PID2</accession>
<keyword evidence="2" id="KW-1185">Reference proteome</keyword>
<dbReference type="Proteomes" id="UP000053732">
    <property type="component" value="Unassembled WGS sequence"/>
</dbReference>